<organism evidence="2">
    <name type="scientific">Singulisphaera sp. Ch08</name>
    <dbReference type="NCBI Taxonomy" id="3120278"/>
    <lineage>
        <taxon>Bacteria</taxon>
        <taxon>Pseudomonadati</taxon>
        <taxon>Planctomycetota</taxon>
        <taxon>Planctomycetia</taxon>
        <taxon>Isosphaerales</taxon>
        <taxon>Isosphaeraceae</taxon>
        <taxon>Singulisphaera</taxon>
    </lineage>
</organism>
<feature type="region of interest" description="Disordered" evidence="1">
    <location>
        <begin position="75"/>
        <end position="104"/>
    </location>
</feature>
<evidence type="ECO:0000313" key="2">
    <source>
        <dbReference type="EMBL" id="XBH03483.1"/>
    </source>
</evidence>
<sequence>MERTARPSGTTRAGCPKIVRLACREPVDDLLPHHTRYWRTARQDARSKDQVGTVRRGHANSERLAKARARFVATDEMPNCQRLERRPSRPTTPGSTEQRELGNTRHETVRILMFMVVDAGDMEAVCPAANDSEHDIRKWKSFPRRHRNLRDIFLSQAARARHIAGTTA</sequence>
<gene>
    <name evidence="2" type="ORF">V5E97_35035</name>
</gene>
<evidence type="ECO:0000256" key="1">
    <source>
        <dbReference type="SAM" id="MobiDB-lite"/>
    </source>
</evidence>
<reference evidence="2" key="1">
    <citation type="submission" date="2024-05" db="EMBL/GenBank/DDBJ databases">
        <title>Planctomycetes of the genus Singulisphaera possess chitinolytic capabilities.</title>
        <authorList>
            <person name="Ivanova A."/>
        </authorList>
    </citation>
    <scope>NUCLEOTIDE SEQUENCE</scope>
    <source>
        <strain evidence="2">Ch08T</strain>
    </source>
</reference>
<name>A0AAU7CEG7_9BACT</name>
<proteinExistence type="predicted"/>
<evidence type="ECO:0008006" key="3">
    <source>
        <dbReference type="Google" id="ProtNLM"/>
    </source>
</evidence>
<dbReference type="EMBL" id="CP155447">
    <property type="protein sequence ID" value="XBH03483.1"/>
    <property type="molecule type" value="Genomic_DNA"/>
</dbReference>
<accession>A0AAU7CEG7</accession>
<dbReference type="RefSeq" id="WP_406696217.1">
    <property type="nucleotide sequence ID" value="NZ_CP155447.1"/>
</dbReference>
<dbReference type="AlphaFoldDB" id="A0AAU7CEG7"/>
<protein>
    <recommendedName>
        <fullName evidence="3">Transposase</fullName>
    </recommendedName>
</protein>